<dbReference type="Proteomes" id="UP001234202">
    <property type="component" value="Unassembled WGS sequence"/>
</dbReference>
<reference evidence="1" key="1">
    <citation type="submission" date="2023-04" db="EMBL/GenBank/DDBJ databases">
        <title>Draft Genome sequencing of Naganishia species isolated from polar environments using Oxford Nanopore Technology.</title>
        <authorList>
            <person name="Leo P."/>
            <person name="Venkateswaran K."/>
        </authorList>
    </citation>
    <scope>NUCLEOTIDE SEQUENCE</scope>
    <source>
        <strain evidence="1">DBVPG 5303</strain>
    </source>
</reference>
<sequence length="1232" mass="132197">MPAFEVKTSLKVPSIHLLQSIHSPAATATPLHPVQQPNQGTLTPNEPTQTAPPTPGGIVDASILKPDVRAKLVSIQERTNVLVEVTVLPSSSGSSRTGGVSAAGVAGGADGAHTGGAGVYNGSNVPGPSPGLGGDGTNWTSNATPPISGTTSPHAALAPPNAAHLFPTTTSAGGLKPIDSGRSKSMFPFLPSHPHQQHQQHSSPLHHGQGEGLLGDAADGIVRTDSPETIGYQHPQQATKPFAPTAAGNQHTASPEVLTTALASPNTALAADPWGGIKSKSFDMLQQQPRLGSNQQQQQPRVAGIRPPIFSAGGGLAGGNTGNVPLGMEPSSATSVPGGGVANAVTEDQILHELKEWGFGEEKLCLVTLEGKEENVRAAKVLLLLLIDQLNGLPEESCEIDHRIQYILAGRKRQTVNAIEEETNTNIHLAPTTLTTFFGYSGIGLGGVAANAPGTTVSGAGTHLSSPILGVETTTTATSVGFAPSPLASPGLDLVLNHERKPSGLVPHHHRSGSAVGSRADQASGDVVGGLQDSIARLCISPSGGEQQQGQAPFTTGGITPQMIDMRNKVYITGEPMAVASAREMLLRLAFTKKQSVFSKEAAVVPRKLDWLVSEKQREITRIMSDNGSYVEVIPGAQAGVVRVYGDHRISVERTMKHLMVLFTELTLATIFTMTSQHDGSHGDHAGFDSALETMLKTVAASTKAEIAYRSGQFEICGTLSEVRRSLPLILTSSAVNNSIHEIRFQCELTVDHRDFMAGKRNGKISKITRATGSQIKFDQFNDQNFLIDVSGSGPRVLEALDMLNDELPAEISFHIPESYHRRIIGKGGASVQDVMRRHSAFVKFSSTEQWAAFGGHHRNEDNVICITPKKNKQGLYDMKQDLMMSILTKDREYGDWIINIDRKYHRALQAETRAYLHHIEVVHGANIRFLSREDGQDAIEVFASQYQAKVIMEQLSKVLPIELTCSFNINVELAKVAASPEWLTFTTETLQDLQVSILPYSQMTAGGESIFVLKCQRQNLVRLKEARARLDGFLRAQPKYAEPFDWTVGSLSNMAKPAHGEHRRGLSTVVYGSDQLAQIDLPRSAGLRRADTVGGGQYLDGWRSKRSMHKRSETEDGRIDLYHQQSGNYPPPIARPAENLPRAEADQARPKLAGGRTQSLDIRNLNDFAGGHSRHASFASLEQAYDLAGAPPNASGVPPGGNGTNIATTLPRYRTGNYPRRGVSVYDPVQE</sequence>
<evidence type="ECO:0000313" key="1">
    <source>
        <dbReference type="EMBL" id="KAJ9116528.1"/>
    </source>
</evidence>
<name>A0ACC2WXM3_9TREE</name>
<comment type="caution">
    <text evidence="1">The sequence shown here is derived from an EMBL/GenBank/DDBJ whole genome shotgun (WGS) entry which is preliminary data.</text>
</comment>
<proteinExistence type="predicted"/>
<organism evidence="1 2">
    <name type="scientific">Naganishia onofrii</name>
    <dbReference type="NCBI Taxonomy" id="1851511"/>
    <lineage>
        <taxon>Eukaryota</taxon>
        <taxon>Fungi</taxon>
        <taxon>Dikarya</taxon>
        <taxon>Basidiomycota</taxon>
        <taxon>Agaricomycotina</taxon>
        <taxon>Tremellomycetes</taxon>
        <taxon>Filobasidiales</taxon>
        <taxon>Filobasidiaceae</taxon>
        <taxon>Naganishia</taxon>
    </lineage>
</organism>
<dbReference type="EMBL" id="JASBWV010000036">
    <property type="protein sequence ID" value="KAJ9116528.1"/>
    <property type="molecule type" value="Genomic_DNA"/>
</dbReference>
<gene>
    <name evidence="1" type="ORF">QFC24_006695</name>
</gene>
<accession>A0ACC2WXM3</accession>
<evidence type="ECO:0000313" key="2">
    <source>
        <dbReference type="Proteomes" id="UP001234202"/>
    </source>
</evidence>
<protein>
    <submittedName>
        <fullName evidence="1">Uncharacterized protein</fullName>
    </submittedName>
</protein>
<keyword evidence="2" id="KW-1185">Reference proteome</keyword>